<comment type="subcellular location">
    <subcellularLocation>
        <location evidence="1">Membrane</location>
        <topology evidence="1">Multi-pass membrane protein</topology>
    </subcellularLocation>
</comment>
<keyword evidence="3" id="KW-0813">Transport</keyword>
<keyword evidence="7" id="KW-1133">Transmembrane helix</keyword>
<reference evidence="11" key="1">
    <citation type="journal article" date="2018" name="BMC Evol. Biol.">
        <title>Three new Diplozoidae mitogenomes expose unusual compositional biases within the Monogenea class: implications for phylogenetic studies.</title>
        <authorList>
            <person name="Zhang D."/>
            <person name="Zou H."/>
            <person name="Wu S.G."/>
            <person name="Li M."/>
            <person name="Jakovlic I."/>
            <person name="Zhang J."/>
            <person name="Chen R."/>
            <person name="Li W.X."/>
            <person name="Wang G.T."/>
        </authorList>
    </citation>
    <scope>NUCLEOTIDE SEQUENCE</scope>
</reference>
<evidence type="ECO:0000256" key="4">
    <source>
        <dbReference type="ARBA" id="ARBA00022547"/>
    </source>
</evidence>
<evidence type="ECO:0000256" key="6">
    <source>
        <dbReference type="ARBA" id="ARBA00022781"/>
    </source>
</evidence>
<evidence type="ECO:0000256" key="7">
    <source>
        <dbReference type="ARBA" id="ARBA00022989"/>
    </source>
</evidence>
<proteinExistence type="inferred from homology"/>
<dbReference type="GO" id="GO:0045259">
    <property type="term" value="C:proton-transporting ATP synthase complex"/>
    <property type="evidence" value="ECO:0007669"/>
    <property type="project" value="UniProtKB-KW"/>
</dbReference>
<keyword evidence="8" id="KW-0406">Ion transport</keyword>
<sequence length="193" mass="22345">MNLFVSASTVIGGVYSSFYYSFFILFGCLLLLISQFPFIWSLVVIYMFIPFFMGVRSFGLAFYNLLNFIKIFKLSVPQDLPNIAFTFLVTPFIFIGECCSQMLRPVTLILRLLVNLTFAFLVSLLLGSCFIELFLSASIYFLTFFIFSIFYFFYECFMCLLLSFVSHSMFLSLITDLYHLLDESLSSSTFLKE</sequence>
<keyword evidence="9" id="KW-0472">Membrane</keyword>
<evidence type="ECO:0000256" key="9">
    <source>
        <dbReference type="ARBA" id="ARBA00023136"/>
    </source>
</evidence>
<dbReference type="SUPFAM" id="SSF81336">
    <property type="entry name" value="F1F0 ATP synthase subunit A"/>
    <property type="match status" value="1"/>
</dbReference>
<evidence type="ECO:0000313" key="11">
    <source>
        <dbReference type="EMBL" id="AYE40115.1"/>
    </source>
</evidence>
<evidence type="ECO:0000256" key="1">
    <source>
        <dbReference type="ARBA" id="ARBA00004141"/>
    </source>
</evidence>
<evidence type="ECO:0000256" key="10">
    <source>
        <dbReference type="ARBA" id="ARBA00023310"/>
    </source>
</evidence>
<keyword evidence="11" id="KW-0496">Mitochondrion</keyword>
<gene>
    <name evidence="11" type="primary">atp6</name>
</gene>
<dbReference type="InterPro" id="IPR035908">
    <property type="entry name" value="F0_ATP_A_sf"/>
</dbReference>
<organism evidence="11">
    <name type="scientific">Eudiplozoon sp. DZ-2018</name>
    <dbReference type="NCBI Taxonomy" id="2340794"/>
    <lineage>
        <taxon>Eukaryota</taxon>
        <taxon>Metazoa</taxon>
        <taxon>Spiralia</taxon>
        <taxon>Lophotrochozoa</taxon>
        <taxon>Platyhelminthes</taxon>
        <taxon>Monogenea</taxon>
        <taxon>Polyopisthocotylea</taxon>
        <taxon>Mazocraeidea</taxon>
        <taxon>Diplozoidae</taxon>
        <taxon>Eudiplozoon</taxon>
    </lineage>
</organism>
<comment type="similarity">
    <text evidence="2">Belongs to the ATPase A chain family.</text>
</comment>
<dbReference type="AlphaFoldDB" id="A0A386PY86"/>
<keyword evidence="6" id="KW-0375">Hydrogen ion transport</keyword>
<dbReference type="GO" id="GO:0006754">
    <property type="term" value="P:ATP biosynthetic process"/>
    <property type="evidence" value="ECO:0007669"/>
    <property type="project" value="UniProtKB-KW"/>
</dbReference>
<name>A0A386PY86_9PLAT</name>
<evidence type="ECO:0000256" key="2">
    <source>
        <dbReference type="ARBA" id="ARBA00006810"/>
    </source>
</evidence>
<geneLocation type="mitochondrion" evidence="11"/>
<keyword evidence="10" id="KW-0066">ATP synthesis</keyword>
<accession>A0A386PY86</accession>
<evidence type="ECO:0000256" key="3">
    <source>
        <dbReference type="ARBA" id="ARBA00022448"/>
    </source>
</evidence>
<evidence type="ECO:0000256" key="8">
    <source>
        <dbReference type="ARBA" id="ARBA00023065"/>
    </source>
</evidence>
<keyword evidence="5" id="KW-0812">Transmembrane</keyword>
<keyword evidence="4" id="KW-0138">CF(0)</keyword>
<protein>
    <submittedName>
        <fullName evidence="11">ATP synthase F0 subunit 6</fullName>
    </submittedName>
</protein>
<dbReference type="GO" id="GO:1902600">
    <property type="term" value="P:proton transmembrane transport"/>
    <property type="evidence" value="ECO:0007669"/>
    <property type="project" value="UniProtKB-KW"/>
</dbReference>
<dbReference type="EMBL" id="MG458328">
    <property type="protein sequence ID" value="AYE40115.1"/>
    <property type="molecule type" value="Genomic_DNA"/>
</dbReference>
<evidence type="ECO:0000256" key="5">
    <source>
        <dbReference type="ARBA" id="ARBA00022692"/>
    </source>
</evidence>